<comment type="caution">
    <text evidence="5">The sequence shown here is derived from an EMBL/GenBank/DDBJ whole genome shotgun (WGS) entry which is preliminary data.</text>
</comment>
<dbReference type="InterPro" id="IPR003439">
    <property type="entry name" value="ABC_transporter-like_ATP-bd"/>
</dbReference>
<dbReference type="SUPFAM" id="SSF52540">
    <property type="entry name" value="P-loop containing nucleoside triphosphate hydrolases"/>
    <property type="match status" value="1"/>
</dbReference>
<keyword evidence="1" id="KW-0813">Transport</keyword>
<dbReference type="CDD" id="cd03230">
    <property type="entry name" value="ABC_DR_subfamily_A"/>
    <property type="match status" value="1"/>
</dbReference>
<dbReference type="GO" id="GO:0005524">
    <property type="term" value="F:ATP binding"/>
    <property type="evidence" value="ECO:0007669"/>
    <property type="project" value="UniProtKB-KW"/>
</dbReference>
<keyword evidence="2" id="KW-0547">Nucleotide-binding</keyword>
<sequence length="240" mass="26638">MIELTGLTKKYADLVAVNNLNLFVPKGEIFGFIGPNGAGKTTTINMMGGVTIPTSGIVTICGIPMDKHPEDAKRKIGFIPDRPYLYEKLTAMEFLKFTSDLYGVNEQFFFSKSKEKLEYFSLSDWSDELIESYSHGMKQRLVMAAALLHEPEVIIVDEPMVGLDPVAIKMVKDLFKQLAAKGVTIFMSTHTLKVAEEVCDRIGVIHKGSLIATGTPEDLKRASNAGEEDLEQVFIRLTEK</sequence>
<dbReference type="InterPro" id="IPR017871">
    <property type="entry name" value="ABC_transporter-like_CS"/>
</dbReference>
<feature type="domain" description="ABC transporter" evidence="4">
    <location>
        <begin position="2"/>
        <end position="232"/>
    </location>
</feature>
<evidence type="ECO:0000256" key="3">
    <source>
        <dbReference type="ARBA" id="ARBA00022840"/>
    </source>
</evidence>
<name>A0A8J6TIF2_9BACT</name>
<evidence type="ECO:0000313" key="6">
    <source>
        <dbReference type="Proteomes" id="UP000603434"/>
    </source>
</evidence>
<dbReference type="PANTHER" id="PTHR42939:SF1">
    <property type="entry name" value="ABC TRANSPORTER ATP-BINDING PROTEIN ALBC-RELATED"/>
    <property type="match status" value="1"/>
</dbReference>
<accession>A0A8J6TIF2</accession>
<dbReference type="GO" id="GO:0016887">
    <property type="term" value="F:ATP hydrolysis activity"/>
    <property type="evidence" value="ECO:0007669"/>
    <property type="project" value="InterPro"/>
</dbReference>
<dbReference type="PROSITE" id="PS00211">
    <property type="entry name" value="ABC_TRANSPORTER_1"/>
    <property type="match status" value="1"/>
</dbReference>
<gene>
    <name evidence="5" type="ORF">H8E23_16900</name>
</gene>
<reference evidence="5 6" key="1">
    <citation type="submission" date="2020-08" db="EMBL/GenBank/DDBJ databases">
        <title>Bridging the membrane lipid divide: bacteria of the FCB group superphylum have the potential to synthesize archaeal ether lipids.</title>
        <authorList>
            <person name="Villanueva L."/>
            <person name="Von Meijenfeldt F.A.B."/>
            <person name="Westbye A.B."/>
            <person name="Yadav S."/>
            <person name="Hopmans E.C."/>
            <person name="Dutilh B.E."/>
            <person name="Sinninghe Damste J.S."/>
        </authorList>
    </citation>
    <scope>NUCLEOTIDE SEQUENCE [LARGE SCALE GENOMIC DNA]</scope>
    <source>
        <strain evidence="5">NIOZ-UU30</strain>
    </source>
</reference>
<dbReference type="InterPro" id="IPR051782">
    <property type="entry name" value="ABC_Transporter_VariousFunc"/>
</dbReference>
<dbReference type="PANTHER" id="PTHR42939">
    <property type="entry name" value="ABC TRANSPORTER ATP-BINDING PROTEIN ALBC-RELATED"/>
    <property type="match status" value="1"/>
</dbReference>
<evidence type="ECO:0000256" key="1">
    <source>
        <dbReference type="ARBA" id="ARBA00022448"/>
    </source>
</evidence>
<evidence type="ECO:0000313" key="5">
    <source>
        <dbReference type="EMBL" id="MBC8363065.1"/>
    </source>
</evidence>
<dbReference type="PROSITE" id="PS50893">
    <property type="entry name" value="ABC_TRANSPORTER_2"/>
    <property type="match status" value="1"/>
</dbReference>
<dbReference type="Pfam" id="PF00005">
    <property type="entry name" value="ABC_tran"/>
    <property type="match status" value="1"/>
</dbReference>
<keyword evidence="3 5" id="KW-0067">ATP-binding</keyword>
<evidence type="ECO:0000256" key="2">
    <source>
        <dbReference type="ARBA" id="ARBA00022741"/>
    </source>
</evidence>
<dbReference type="Gene3D" id="3.40.50.300">
    <property type="entry name" value="P-loop containing nucleotide triphosphate hydrolases"/>
    <property type="match status" value="1"/>
</dbReference>
<proteinExistence type="predicted"/>
<dbReference type="AlphaFoldDB" id="A0A8J6TIF2"/>
<evidence type="ECO:0000259" key="4">
    <source>
        <dbReference type="PROSITE" id="PS50893"/>
    </source>
</evidence>
<organism evidence="5 6">
    <name type="scientific">Candidatus Desulfatibia profunda</name>
    <dbReference type="NCBI Taxonomy" id="2841695"/>
    <lineage>
        <taxon>Bacteria</taxon>
        <taxon>Pseudomonadati</taxon>
        <taxon>Thermodesulfobacteriota</taxon>
        <taxon>Desulfobacteria</taxon>
        <taxon>Desulfobacterales</taxon>
        <taxon>Desulfobacterales incertae sedis</taxon>
        <taxon>Candidatus Desulfatibia</taxon>
    </lineage>
</organism>
<dbReference type="InterPro" id="IPR027417">
    <property type="entry name" value="P-loop_NTPase"/>
</dbReference>
<dbReference type="EMBL" id="JACNJH010000250">
    <property type="protein sequence ID" value="MBC8363065.1"/>
    <property type="molecule type" value="Genomic_DNA"/>
</dbReference>
<dbReference type="Proteomes" id="UP000603434">
    <property type="component" value="Unassembled WGS sequence"/>
</dbReference>
<dbReference type="SMART" id="SM00382">
    <property type="entry name" value="AAA"/>
    <property type="match status" value="1"/>
</dbReference>
<dbReference type="InterPro" id="IPR003593">
    <property type="entry name" value="AAA+_ATPase"/>
</dbReference>
<protein>
    <submittedName>
        <fullName evidence="5">ABC transporter ATP-binding protein</fullName>
    </submittedName>
</protein>